<feature type="compositionally biased region" description="Polar residues" evidence="1">
    <location>
        <begin position="324"/>
        <end position="343"/>
    </location>
</feature>
<accession>A0A9P5ZEN0</accession>
<reference evidence="2" key="1">
    <citation type="submission" date="2020-11" db="EMBL/GenBank/DDBJ databases">
        <authorList>
            <consortium name="DOE Joint Genome Institute"/>
            <person name="Ahrendt S."/>
            <person name="Riley R."/>
            <person name="Andreopoulos W."/>
            <person name="Labutti K."/>
            <person name="Pangilinan J."/>
            <person name="Ruiz-Duenas F.J."/>
            <person name="Barrasa J.M."/>
            <person name="Sanchez-Garcia M."/>
            <person name="Camarero S."/>
            <person name="Miyauchi S."/>
            <person name="Serrano A."/>
            <person name="Linde D."/>
            <person name="Babiker R."/>
            <person name="Drula E."/>
            <person name="Ayuso-Fernandez I."/>
            <person name="Pacheco R."/>
            <person name="Padilla G."/>
            <person name="Ferreira P."/>
            <person name="Barriuso J."/>
            <person name="Kellner H."/>
            <person name="Castanera R."/>
            <person name="Alfaro M."/>
            <person name="Ramirez L."/>
            <person name="Pisabarro A.G."/>
            <person name="Kuo A."/>
            <person name="Tritt A."/>
            <person name="Lipzen A."/>
            <person name="He G."/>
            <person name="Yan M."/>
            <person name="Ng V."/>
            <person name="Cullen D."/>
            <person name="Martin F."/>
            <person name="Rosso M.-N."/>
            <person name="Henrissat B."/>
            <person name="Hibbett D."/>
            <person name="Martinez A.T."/>
            <person name="Grigoriev I.V."/>
        </authorList>
    </citation>
    <scope>NUCLEOTIDE SEQUENCE</scope>
    <source>
        <strain evidence="2">CIRM-BRFM 674</strain>
    </source>
</reference>
<dbReference type="AlphaFoldDB" id="A0A9P5ZEN0"/>
<sequence length="446" mass="49379">MTATDKTAIADLVAKYGSSSATAWLEFERYKLWRPSEPVPESSFTPVQGYMERDPYIFAWGNPLVSSHDALLPVARQFVQFCESQGKRPVWACVDWDLEEILGSPEFEWSTVSCIYEDVVDPAHILDLTSPEAKGKEGQHIIKDLKKNLGRAEKYHVAVKEMRPNDWTEEEKLAVEKGVKEWKSSKHGIQLASTSLEPWLDSAHRRYWLATKDDEPVGILILTPIQLSAWQIKNAISFPKSPKGTSEALIYTALKDLHLEEEKAAAIGQLTPHPAHGNIDTTPVSPPSKGTSTPEGEPSSESASSISSSGLSEPEDEDILSGAETASITETPSTPTSRQNSTRRSNDKQKDTVLKPPKYHSRDENRVTVTFGISAAPEFAPVRNLGGWKVKALSKTYKKVALAAKLIQRGEFRSKFDSEADPMYVCYPPNGFGLDGVNALLKVLRK</sequence>
<feature type="compositionally biased region" description="Basic and acidic residues" evidence="1">
    <location>
        <begin position="344"/>
        <end position="353"/>
    </location>
</feature>
<evidence type="ECO:0000313" key="2">
    <source>
        <dbReference type="EMBL" id="KAF9485743.1"/>
    </source>
</evidence>
<protein>
    <recommendedName>
        <fullName evidence="4">Phosphatidylglycerol lysyltransferase C-terminal domain-containing protein</fullName>
    </recommendedName>
</protein>
<comment type="caution">
    <text evidence="2">The sequence shown here is derived from an EMBL/GenBank/DDBJ whole genome shotgun (WGS) entry which is preliminary data.</text>
</comment>
<evidence type="ECO:0000313" key="3">
    <source>
        <dbReference type="Proteomes" id="UP000807469"/>
    </source>
</evidence>
<feature type="region of interest" description="Disordered" evidence="1">
    <location>
        <begin position="271"/>
        <end position="363"/>
    </location>
</feature>
<evidence type="ECO:0000256" key="1">
    <source>
        <dbReference type="SAM" id="MobiDB-lite"/>
    </source>
</evidence>
<name>A0A9P5ZEN0_9AGAR</name>
<gene>
    <name evidence="2" type="ORF">BDN70DRAFT_871073</name>
</gene>
<evidence type="ECO:0008006" key="4">
    <source>
        <dbReference type="Google" id="ProtNLM"/>
    </source>
</evidence>
<feature type="compositionally biased region" description="Low complexity" evidence="1">
    <location>
        <begin position="290"/>
        <end position="312"/>
    </location>
</feature>
<keyword evidence="3" id="KW-1185">Reference proteome</keyword>
<organism evidence="2 3">
    <name type="scientific">Pholiota conissans</name>
    <dbReference type="NCBI Taxonomy" id="109636"/>
    <lineage>
        <taxon>Eukaryota</taxon>
        <taxon>Fungi</taxon>
        <taxon>Dikarya</taxon>
        <taxon>Basidiomycota</taxon>
        <taxon>Agaricomycotina</taxon>
        <taxon>Agaricomycetes</taxon>
        <taxon>Agaricomycetidae</taxon>
        <taxon>Agaricales</taxon>
        <taxon>Agaricineae</taxon>
        <taxon>Strophariaceae</taxon>
        <taxon>Pholiota</taxon>
    </lineage>
</organism>
<dbReference type="OrthoDB" id="372395at2759"/>
<dbReference type="EMBL" id="MU155134">
    <property type="protein sequence ID" value="KAF9485743.1"/>
    <property type="molecule type" value="Genomic_DNA"/>
</dbReference>
<dbReference type="Proteomes" id="UP000807469">
    <property type="component" value="Unassembled WGS sequence"/>
</dbReference>
<proteinExistence type="predicted"/>